<reference evidence="1 2" key="1">
    <citation type="journal article" date="2005" name="PLoS Biol.">
        <title>The genomes of Oryza sativa: a history of duplications.</title>
        <authorList>
            <person name="Yu J."/>
            <person name="Wang J."/>
            <person name="Lin W."/>
            <person name="Li S."/>
            <person name="Li H."/>
            <person name="Zhou J."/>
            <person name="Ni P."/>
            <person name="Dong W."/>
            <person name="Hu S."/>
            <person name="Zeng C."/>
            <person name="Zhang J."/>
            <person name="Zhang Y."/>
            <person name="Li R."/>
            <person name="Xu Z."/>
            <person name="Li S."/>
            <person name="Li X."/>
            <person name="Zheng H."/>
            <person name="Cong L."/>
            <person name="Lin L."/>
            <person name="Yin J."/>
            <person name="Geng J."/>
            <person name="Li G."/>
            <person name="Shi J."/>
            <person name="Liu J."/>
            <person name="Lv H."/>
            <person name="Li J."/>
            <person name="Wang J."/>
            <person name="Deng Y."/>
            <person name="Ran L."/>
            <person name="Shi X."/>
            <person name="Wang X."/>
            <person name="Wu Q."/>
            <person name="Li C."/>
            <person name="Ren X."/>
            <person name="Wang J."/>
            <person name="Wang X."/>
            <person name="Li D."/>
            <person name="Liu D."/>
            <person name="Zhang X."/>
            <person name="Ji Z."/>
            <person name="Zhao W."/>
            <person name="Sun Y."/>
            <person name="Zhang Z."/>
            <person name="Bao J."/>
            <person name="Han Y."/>
            <person name="Dong L."/>
            <person name="Ji J."/>
            <person name="Chen P."/>
            <person name="Wu S."/>
            <person name="Liu J."/>
            <person name="Xiao Y."/>
            <person name="Bu D."/>
            <person name="Tan J."/>
            <person name="Yang L."/>
            <person name="Ye C."/>
            <person name="Zhang J."/>
            <person name="Xu J."/>
            <person name="Zhou Y."/>
            <person name="Yu Y."/>
            <person name="Zhang B."/>
            <person name="Zhuang S."/>
            <person name="Wei H."/>
            <person name="Liu B."/>
            <person name="Lei M."/>
            <person name="Yu H."/>
            <person name="Li Y."/>
            <person name="Xu H."/>
            <person name="Wei S."/>
            <person name="He X."/>
            <person name="Fang L."/>
            <person name="Zhang Z."/>
            <person name="Zhang Y."/>
            <person name="Huang X."/>
            <person name="Su Z."/>
            <person name="Tong W."/>
            <person name="Li J."/>
            <person name="Tong Z."/>
            <person name="Li S."/>
            <person name="Ye J."/>
            <person name="Wang L."/>
            <person name="Fang L."/>
            <person name="Lei T."/>
            <person name="Chen C."/>
            <person name="Chen H."/>
            <person name="Xu Z."/>
            <person name="Li H."/>
            <person name="Huang H."/>
            <person name="Zhang F."/>
            <person name="Xu H."/>
            <person name="Li N."/>
            <person name="Zhao C."/>
            <person name="Li S."/>
            <person name="Dong L."/>
            <person name="Huang Y."/>
            <person name="Li L."/>
            <person name="Xi Y."/>
            <person name="Qi Q."/>
            <person name="Li W."/>
            <person name="Zhang B."/>
            <person name="Hu W."/>
            <person name="Zhang Y."/>
            <person name="Tian X."/>
            <person name="Jiao Y."/>
            <person name="Liang X."/>
            <person name="Jin J."/>
            <person name="Gao L."/>
            <person name="Zheng W."/>
            <person name="Hao B."/>
            <person name="Liu S."/>
            <person name="Wang W."/>
            <person name="Yuan L."/>
            <person name="Cao M."/>
            <person name="McDermott J."/>
            <person name="Samudrala R."/>
            <person name="Wang J."/>
            <person name="Wong G.K."/>
            <person name="Yang H."/>
        </authorList>
    </citation>
    <scope>NUCLEOTIDE SEQUENCE [LARGE SCALE GENOMIC DNA]</scope>
    <source>
        <strain evidence="2">cv. 93-11</strain>
    </source>
</reference>
<dbReference type="STRING" id="39946.B8ASA0"/>
<keyword evidence="2" id="KW-1185">Reference proteome</keyword>
<dbReference type="Proteomes" id="UP000007015">
    <property type="component" value="Chromosome 4"/>
</dbReference>
<gene>
    <name evidence="1" type="ORF">OsI_15368</name>
</gene>
<sequence>MSAPMLETILIRGCCSLRHLPDVKGLHEPRPIVYCEKDWWDNLEWPRKEGGYDQSLLYKRQSAQYYKKALTKGSILRSNLSTYLYKPISKKYSIDLHG</sequence>
<organism evidence="1 2">
    <name type="scientific">Oryza sativa subsp. indica</name>
    <name type="common">Rice</name>
    <dbReference type="NCBI Taxonomy" id="39946"/>
    <lineage>
        <taxon>Eukaryota</taxon>
        <taxon>Viridiplantae</taxon>
        <taxon>Streptophyta</taxon>
        <taxon>Embryophyta</taxon>
        <taxon>Tracheophyta</taxon>
        <taxon>Spermatophyta</taxon>
        <taxon>Magnoliopsida</taxon>
        <taxon>Liliopsida</taxon>
        <taxon>Poales</taxon>
        <taxon>Poaceae</taxon>
        <taxon>BOP clade</taxon>
        <taxon>Oryzoideae</taxon>
        <taxon>Oryzeae</taxon>
        <taxon>Oryzinae</taxon>
        <taxon>Oryza</taxon>
        <taxon>Oryza sativa</taxon>
    </lineage>
</organism>
<accession>B8ASA0</accession>
<dbReference type="HOGENOM" id="CLU_182559_0_0_1"/>
<dbReference type="EMBL" id="CM000129">
    <property type="protein sequence ID" value="EEC77021.1"/>
    <property type="molecule type" value="Genomic_DNA"/>
</dbReference>
<proteinExistence type="predicted"/>
<evidence type="ECO:0000313" key="2">
    <source>
        <dbReference type="Proteomes" id="UP000007015"/>
    </source>
</evidence>
<evidence type="ECO:0000313" key="1">
    <source>
        <dbReference type="EMBL" id="EEC77021.1"/>
    </source>
</evidence>
<dbReference type="Gramene" id="BGIOSGA015340-TA">
    <property type="protein sequence ID" value="BGIOSGA015340-PA"/>
    <property type="gene ID" value="BGIOSGA015340"/>
</dbReference>
<dbReference type="OMA" id="YELTHSM"/>
<dbReference type="AlphaFoldDB" id="B8ASA0"/>
<name>B8ASA0_ORYSI</name>
<protein>
    <submittedName>
        <fullName evidence="1">Uncharacterized protein</fullName>
    </submittedName>
</protein>